<evidence type="ECO:0000256" key="2">
    <source>
        <dbReference type="ARBA" id="ARBA00022771"/>
    </source>
</evidence>
<dbReference type="Gene3D" id="3.40.1360.10">
    <property type="match status" value="1"/>
</dbReference>
<evidence type="ECO:0000256" key="4">
    <source>
        <dbReference type="ARBA" id="ARBA00022842"/>
    </source>
</evidence>
<dbReference type="Pfam" id="PF13155">
    <property type="entry name" value="Toprim_2"/>
    <property type="match status" value="1"/>
</dbReference>
<dbReference type="InterPro" id="IPR034151">
    <property type="entry name" value="TOPRIM_DnaG_bac"/>
</dbReference>
<dbReference type="InterPro" id="IPR013264">
    <property type="entry name" value="DNAG_N"/>
</dbReference>
<evidence type="ECO:0000256" key="5">
    <source>
        <dbReference type="ARBA" id="ARBA00023125"/>
    </source>
</evidence>
<name>A0ABR8YAT5_9BACT</name>
<keyword evidence="8" id="KW-1185">Reference proteome</keyword>
<dbReference type="InterPro" id="IPR027417">
    <property type="entry name" value="P-loop_NTPase"/>
</dbReference>
<evidence type="ECO:0000259" key="6">
    <source>
        <dbReference type="SMART" id="SM00400"/>
    </source>
</evidence>
<organism evidence="7 8">
    <name type="scientific">Phocaeicola intestinalis</name>
    <dbReference type="NCBI Taxonomy" id="2762212"/>
    <lineage>
        <taxon>Bacteria</taxon>
        <taxon>Pseudomonadati</taxon>
        <taxon>Bacteroidota</taxon>
        <taxon>Bacteroidia</taxon>
        <taxon>Bacteroidales</taxon>
        <taxon>Bacteroidaceae</taxon>
        <taxon>Phocaeicola</taxon>
    </lineage>
</organism>
<dbReference type="RefSeq" id="WP_191764699.1">
    <property type="nucleotide sequence ID" value="NZ_JACSPP010000048.1"/>
</dbReference>
<evidence type="ECO:0000256" key="1">
    <source>
        <dbReference type="ARBA" id="ARBA00022723"/>
    </source>
</evidence>
<keyword evidence="3" id="KW-0862">Zinc</keyword>
<dbReference type="Gene3D" id="3.90.980.10">
    <property type="entry name" value="DNA primase, catalytic core, N-terminal domain"/>
    <property type="match status" value="1"/>
</dbReference>
<dbReference type="Pfam" id="PF01807">
    <property type="entry name" value="Zn_ribbon_DnaG"/>
    <property type="match status" value="1"/>
</dbReference>
<dbReference type="PANTHER" id="PTHR30313">
    <property type="entry name" value="DNA PRIMASE"/>
    <property type="match status" value="1"/>
</dbReference>
<dbReference type="InterPro" id="IPR050219">
    <property type="entry name" value="DnaG_primase"/>
</dbReference>
<evidence type="ECO:0000256" key="3">
    <source>
        <dbReference type="ARBA" id="ARBA00022833"/>
    </source>
</evidence>
<dbReference type="InterPro" id="IPR006295">
    <property type="entry name" value="DNA_primase_DnaG"/>
</dbReference>
<gene>
    <name evidence="7" type="primary">dnaG</name>
    <name evidence="7" type="ORF">H9625_12960</name>
</gene>
<accession>A0ABR8YAT5</accession>
<keyword evidence="5" id="KW-0238">DNA-binding</keyword>
<dbReference type="Gene3D" id="3.90.580.10">
    <property type="entry name" value="Zinc finger, CHC2-type domain"/>
    <property type="match status" value="1"/>
</dbReference>
<dbReference type="SMART" id="SM00400">
    <property type="entry name" value="ZnF_CHCC"/>
    <property type="match status" value="1"/>
</dbReference>
<dbReference type="InterPro" id="IPR037068">
    <property type="entry name" value="DNA_primase_core_N_sf"/>
</dbReference>
<evidence type="ECO:0000313" key="7">
    <source>
        <dbReference type="EMBL" id="MBD8041329.1"/>
    </source>
</evidence>
<keyword evidence="2" id="KW-0863">Zinc-finger</keyword>
<dbReference type="Gene3D" id="3.40.50.300">
    <property type="entry name" value="P-loop containing nucleotide triphosphate hydrolases"/>
    <property type="match status" value="1"/>
</dbReference>
<dbReference type="PANTHER" id="PTHR30313:SF2">
    <property type="entry name" value="DNA PRIMASE"/>
    <property type="match status" value="1"/>
</dbReference>
<dbReference type="NCBIfam" id="TIGR01391">
    <property type="entry name" value="dnaG"/>
    <property type="match status" value="1"/>
</dbReference>
<dbReference type="EMBL" id="JACSPP010000048">
    <property type="protein sequence ID" value="MBD8041329.1"/>
    <property type="molecule type" value="Genomic_DNA"/>
</dbReference>
<keyword evidence="1" id="KW-0479">Metal-binding</keyword>
<reference evidence="7 8" key="1">
    <citation type="submission" date="2020-08" db="EMBL/GenBank/DDBJ databases">
        <title>A Genomic Blueprint of the Chicken Gut Microbiome.</title>
        <authorList>
            <person name="Gilroy R."/>
            <person name="Ravi A."/>
            <person name="Getino M."/>
            <person name="Pursley I."/>
            <person name="Horton D.L."/>
            <person name="Alikhan N.-F."/>
            <person name="Baker D."/>
            <person name="Gharbi K."/>
            <person name="Hall N."/>
            <person name="Watson M."/>
            <person name="Adriaenssens E.M."/>
            <person name="Foster-Nyarko E."/>
            <person name="Jarju S."/>
            <person name="Secka A."/>
            <person name="Antonio M."/>
            <person name="Oren A."/>
            <person name="Chaudhuri R."/>
            <person name="La Ragione R.M."/>
            <person name="Hildebrand F."/>
            <person name="Pallen M.J."/>
        </authorList>
    </citation>
    <scope>NUCLEOTIDE SEQUENCE [LARGE SCALE GENOMIC DNA]</scope>
    <source>
        <strain evidence="7 8">Sa1CVN1</strain>
    </source>
</reference>
<comment type="caution">
    <text evidence="7">The sequence shown here is derived from an EMBL/GenBank/DDBJ whole genome shotgun (WGS) entry which is preliminary data.</text>
</comment>
<keyword evidence="4" id="KW-0460">Magnesium</keyword>
<dbReference type="InterPro" id="IPR002694">
    <property type="entry name" value="Znf_CHC2"/>
</dbReference>
<dbReference type="CDD" id="cd03364">
    <property type="entry name" value="TOPRIM_DnaG_primases"/>
    <property type="match status" value="1"/>
</dbReference>
<feature type="domain" description="Zinc finger CHC2-type" evidence="6">
    <location>
        <begin position="33"/>
        <end position="88"/>
    </location>
</feature>
<dbReference type="Proteomes" id="UP000620874">
    <property type="component" value="Unassembled WGS sequence"/>
</dbReference>
<sequence length="1066" mass="122274">MISNSDIEKILDRADIVDVISGFVELKRAGARYKACCPFHTEDTPSFMVEPGRGTWYCFGACKEGGNVIKFVQKYNHMNFREACFWLADKYGIHIDDEQEKPSADEIRRQKKRESMQIINQFAAEVFLQNLSRPEADAARAKIRQRWGDSFPVEMGIGYALADWSQLSEMAASKGLSLELMEEMGLIRKKKNGGYYDFYRDRIMIPIRDRFRNIIGWTARDMSEVDGTPKYLNSCESDLYHKGSSIFGIDNAIRQAAKEEKFYCVEGAPDVMRLQSIGVNNTIASLGSAWTKGQFEQLKRYATTLCFLPDADPKPVDAPYGTGIAAVIKSGVLAMECGFSVSVREIPLGEGNLKNDPDSYCTNISRFNQLEEQDFITWYAGYAFNKDGTTEDKSAAVSQIAKLVAMVGDEVKEAMYLAKLRDTYNNKNLWSMAINREKKKINESKAGKSQVINRDLLAKYGFFESNNCYYSTNDGKEFQWSNFIMLPMFHIKDSLMPKRLYRIKNQNRQEEIVEMKQEDLVSLSKFKQKVEGLGNYIWLASEKEMTRLKMYLYEQTETATEITQLGWQRKGFYAFGNGVFDTEWHPADEYGIVRLGEKGNFYLPASSLIYRDDDKLFQFERRFVHLNYSSISLKEYFSKLVGVFGDNAKVGICFLLATLFRDIITGYTKSFPILNLFGPKGSGKSELGHSLMALFIIENIPPNIQNATIPALADLVAQCANALVHIDEFKNNIDIDKREYLKGLWDGAGRSRMNMDRDKKREITAVDSGVILSGQEMATADIALFSRLIFLTFAKSEFTEEEKRRYNELVEIRKRGLTHLTLQILRHRARMEQQFISNYHTCLSDVLEALGAEKVEDRILRNWIIPLAAFRTLEGVLDIPFSYPDIRQVTVDGILLQNAECKSNNELANFWNVVSYLQQDGEIFIEGDYRIEYLNRFKSSLIKIEQQYQEPKAILMMRKNRIFMLYKKFGKQVGDSILPEGSLIYYLENSKEYMGKKNSVRFKNIQRGVEVQKMETTPTGGISYKKTSTPDVALCFDYRMIRETYNINLEVEVEGQESDALMDDNE</sequence>
<dbReference type="Pfam" id="PF08275">
    <property type="entry name" value="DNAG_N"/>
    <property type="match status" value="1"/>
</dbReference>
<dbReference type="SUPFAM" id="SSF56731">
    <property type="entry name" value="DNA primase core"/>
    <property type="match status" value="1"/>
</dbReference>
<dbReference type="InterPro" id="IPR036977">
    <property type="entry name" value="DNA_primase_Znf_CHC2"/>
</dbReference>
<evidence type="ECO:0000313" key="8">
    <source>
        <dbReference type="Proteomes" id="UP000620874"/>
    </source>
</evidence>
<dbReference type="SUPFAM" id="SSF52540">
    <property type="entry name" value="P-loop containing nucleoside triphosphate hydrolases"/>
    <property type="match status" value="1"/>
</dbReference>
<dbReference type="SUPFAM" id="SSF57783">
    <property type="entry name" value="Zinc beta-ribbon"/>
    <property type="match status" value="1"/>
</dbReference>
<proteinExistence type="predicted"/>
<protein>
    <submittedName>
        <fullName evidence="7">DNA primase</fullName>
    </submittedName>
</protein>